<gene>
    <name evidence="3" type="ORF">US86_C0025G0004</name>
</gene>
<name>A0A0G0JB69_9BACT</name>
<dbReference type="PANTHER" id="PTHR43685:SF2">
    <property type="entry name" value="GLYCOSYLTRANSFERASE 2-LIKE DOMAIN-CONTAINING PROTEIN"/>
    <property type="match status" value="1"/>
</dbReference>
<protein>
    <submittedName>
        <fullName evidence="3">Glycosyl transferase family 2</fullName>
    </submittedName>
</protein>
<dbReference type="CDD" id="cd00761">
    <property type="entry name" value="Glyco_tranf_GTA_type"/>
    <property type="match status" value="1"/>
</dbReference>
<reference evidence="3 4" key="1">
    <citation type="journal article" date="2015" name="Nature">
        <title>rRNA introns, odd ribosomes, and small enigmatic genomes across a large radiation of phyla.</title>
        <authorList>
            <person name="Brown C.T."/>
            <person name="Hug L.A."/>
            <person name="Thomas B.C."/>
            <person name="Sharon I."/>
            <person name="Castelle C.J."/>
            <person name="Singh A."/>
            <person name="Wilkins M.J."/>
            <person name="Williams K.H."/>
            <person name="Banfield J.F."/>
        </authorList>
    </citation>
    <scope>NUCLEOTIDE SEQUENCE [LARGE SCALE GENOMIC DNA]</scope>
</reference>
<sequence>MTTNKPNLKFSILITTYNAEDIVEETLKSILSQSYSNFEVIISDDRSTDKTVSVVKKIQDKRIVIYQNDHNLGYPGNMEIGRQKCRGDILYLMGQDDILGEGALQNTYNAFKISPNIGAVTRPYFWFSSNVCVPVRAKKQLNPNKNEVVSIFDEKERVIRVIDTLDQLSGLALRTKFIDRPFHQDIFPCHIYPFLSIFKEHPVVFLKDYNLAVRIGHSQARHISSIYDKSPLLSWVQLAKTVLHEKKYHPIRNYLINDFIARNYVGLVQIKNFARFRYLLREIYYLIKFRPLNLLEPLFWFFSLGTIITPASILIPMVDKYKDTIYTLKLRDIKFSYSPK</sequence>
<dbReference type="SUPFAM" id="SSF53448">
    <property type="entry name" value="Nucleotide-diphospho-sugar transferases"/>
    <property type="match status" value="1"/>
</dbReference>
<keyword evidence="3" id="KW-0808">Transferase</keyword>
<dbReference type="AlphaFoldDB" id="A0A0G0JB69"/>
<dbReference type="Proteomes" id="UP000034235">
    <property type="component" value="Unassembled WGS sequence"/>
</dbReference>
<evidence type="ECO:0000256" key="1">
    <source>
        <dbReference type="SAM" id="Phobius"/>
    </source>
</evidence>
<dbReference type="Gene3D" id="3.90.550.10">
    <property type="entry name" value="Spore Coat Polysaccharide Biosynthesis Protein SpsA, Chain A"/>
    <property type="match status" value="1"/>
</dbReference>
<dbReference type="InterPro" id="IPR001173">
    <property type="entry name" value="Glyco_trans_2-like"/>
</dbReference>
<dbReference type="EMBL" id="LBUP01000025">
    <property type="protein sequence ID" value="KKQ63967.1"/>
    <property type="molecule type" value="Genomic_DNA"/>
</dbReference>
<dbReference type="Pfam" id="PF00535">
    <property type="entry name" value="Glycos_transf_2"/>
    <property type="match status" value="1"/>
</dbReference>
<proteinExistence type="predicted"/>
<evidence type="ECO:0000313" key="4">
    <source>
        <dbReference type="Proteomes" id="UP000034235"/>
    </source>
</evidence>
<evidence type="ECO:0000313" key="3">
    <source>
        <dbReference type="EMBL" id="KKQ63967.1"/>
    </source>
</evidence>
<keyword evidence="1" id="KW-0812">Transmembrane</keyword>
<dbReference type="PANTHER" id="PTHR43685">
    <property type="entry name" value="GLYCOSYLTRANSFERASE"/>
    <property type="match status" value="1"/>
</dbReference>
<dbReference type="GO" id="GO:0016740">
    <property type="term" value="F:transferase activity"/>
    <property type="evidence" value="ECO:0007669"/>
    <property type="project" value="UniProtKB-KW"/>
</dbReference>
<organism evidence="3 4">
    <name type="scientific">Candidatus Daviesbacteria bacterium GW2011_GWA2_38_24</name>
    <dbReference type="NCBI Taxonomy" id="1618422"/>
    <lineage>
        <taxon>Bacteria</taxon>
        <taxon>Candidatus Daviesiibacteriota</taxon>
    </lineage>
</organism>
<feature type="transmembrane region" description="Helical" evidence="1">
    <location>
        <begin position="298"/>
        <end position="318"/>
    </location>
</feature>
<evidence type="ECO:0000259" key="2">
    <source>
        <dbReference type="Pfam" id="PF00535"/>
    </source>
</evidence>
<comment type="caution">
    <text evidence="3">The sequence shown here is derived from an EMBL/GenBank/DDBJ whole genome shotgun (WGS) entry which is preliminary data.</text>
</comment>
<dbReference type="InterPro" id="IPR029044">
    <property type="entry name" value="Nucleotide-diphossugar_trans"/>
</dbReference>
<accession>A0A0G0JB69</accession>
<feature type="domain" description="Glycosyltransferase 2-like" evidence="2">
    <location>
        <begin position="11"/>
        <end position="128"/>
    </location>
</feature>
<dbReference type="InterPro" id="IPR050834">
    <property type="entry name" value="Glycosyltransf_2"/>
</dbReference>
<keyword evidence="1" id="KW-0472">Membrane</keyword>
<keyword evidence="1" id="KW-1133">Transmembrane helix</keyword>